<dbReference type="RefSeq" id="WP_162925926.1">
    <property type="nucleotide sequence ID" value="NZ_CABMIZ010000015.1"/>
</dbReference>
<dbReference type="EMBL" id="CP099799">
    <property type="protein sequence ID" value="USR99615.1"/>
    <property type="molecule type" value="Genomic_DNA"/>
</dbReference>
<accession>A0ABY5AVX6</accession>
<name>A0ABY5AVX6_CLOSE</name>
<organism evidence="1 2">
    <name type="scientific">Clostridium septicum</name>
    <dbReference type="NCBI Taxonomy" id="1504"/>
    <lineage>
        <taxon>Bacteria</taxon>
        <taxon>Bacillati</taxon>
        <taxon>Bacillota</taxon>
        <taxon>Clostridia</taxon>
        <taxon>Eubacteriales</taxon>
        <taxon>Clostridiaceae</taxon>
        <taxon>Clostridium</taxon>
    </lineage>
</organism>
<keyword evidence="2" id="KW-1185">Reference proteome</keyword>
<dbReference type="GeneID" id="303562160"/>
<proteinExistence type="predicted"/>
<protein>
    <submittedName>
        <fullName evidence="1">Uncharacterized protein</fullName>
    </submittedName>
</protein>
<sequence>MNIFDVKPELNSYVAKFMDETGCDFKSACDELGINNEEELELENVD</sequence>
<gene>
    <name evidence="1" type="ORF">NH397_08865</name>
</gene>
<evidence type="ECO:0000313" key="1">
    <source>
        <dbReference type="EMBL" id="USR99615.1"/>
    </source>
</evidence>
<dbReference type="Proteomes" id="UP001055437">
    <property type="component" value="Chromosome"/>
</dbReference>
<reference evidence="1" key="1">
    <citation type="submission" date="2022-06" db="EMBL/GenBank/DDBJ databases">
        <authorList>
            <person name="Holder M.E."/>
            <person name="Ajami N.J."/>
            <person name="Petrosino J.F."/>
        </authorList>
    </citation>
    <scope>NUCLEOTIDE SEQUENCE</scope>
    <source>
        <strain evidence="1">RMA 8861</strain>
    </source>
</reference>
<evidence type="ECO:0000313" key="2">
    <source>
        <dbReference type="Proteomes" id="UP001055437"/>
    </source>
</evidence>